<dbReference type="GO" id="GO:0016705">
    <property type="term" value="F:oxidoreductase activity, acting on paired donors, with incorporation or reduction of molecular oxygen"/>
    <property type="evidence" value="ECO:0007669"/>
    <property type="project" value="InterPro"/>
</dbReference>
<gene>
    <name evidence="3" type="ordered locus">sce6630</name>
</gene>
<dbReference type="InterPro" id="IPR036396">
    <property type="entry name" value="Cyt_P450_sf"/>
</dbReference>
<dbReference type="KEGG" id="scl:sce6630"/>
<dbReference type="GO" id="GO:0020037">
    <property type="term" value="F:heme binding"/>
    <property type="evidence" value="ECO:0007669"/>
    <property type="project" value="InterPro"/>
</dbReference>
<evidence type="ECO:0000313" key="3">
    <source>
        <dbReference type="EMBL" id="CAN96799.1"/>
    </source>
</evidence>
<dbReference type="InterPro" id="IPR017972">
    <property type="entry name" value="Cyt_P450_CS"/>
</dbReference>
<dbReference type="PROSITE" id="PS00086">
    <property type="entry name" value="CYTOCHROME_P450"/>
    <property type="match status" value="1"/>
</dbReference>
<accession>A9GPS4</accession>
<dbReference type="PANTHER" id="PTHR46696:SF3">
    <property type="entry name" value="PULCHERRIMINIC ACID SYNTHASE"/>
    <property type="match status" value="1"/>
</dbReference>
<keyword evidence="4" id="KW-1185">Reference proteome</keyword>
<name>A9GPS4_SORC5</name>
<comment type="similarity">
    <text evidence="1">Belongs to the cytochrome P450 family.</text>
</comment>
<evidence type="ECO:0000256" key="1">
    <source>
        <dbReference type="ARBA" id="ARBA00010617"/>
    </source>
</evidence>
<dbReference type="GO" id="GO:0004497">
    <property type="term" value="F:monooxygenase activity"/>
    <property type="evidence" value="ECO:0007669"/>
    <property type="project" value="InterPro"/>
</dbReference>
<evidence type="ECO:0000256" key="2">
    <source>
        <dbReference type="SAM" id="MobiDB-lite"/>
    </source>
</evidence>
<dbReference type="EMBL" id="AM746676">
    <property type="protein sequence ID" value="CAN96799.1"/>
    <property type="molecule type" value="Genomic_DNA"/>
</dbReference>
<dbReference type="eggNOG" id="COG2124">
    <property type="taxonomic scope" value="Bacteria"/>
</dbReference>
<proteinExistence type="inferred from homology"/>
<dbReference type="PANTHER" id="PTHR46696">
    <property type="entry name" value="P450, PUTATIVE (EUROFUNG)-RELATED"/>
    <property type="match status" value="1"/>
</dbReference>
<reference evidence="3 4" key="1">
    <citation type="journal article" date="2007" name="Nat. Biotechnol.">
        <title>Complete genome sequence of the myxobacterium Sorangium cellulosum.</title>
        <authorList>
            <person name="Schneiker S."/>
            <person name="Perlova O."/>
            <person name="Kaiser O."/>
            <person name="Gerth K."/>
            <person name="Alici A."/>
            <person name="Altmeyer M.O."/>
            <person name="Bartels D."/>
            <person name="Bekel T."/>
            <person name="Beyer S."/>
            <person name="Bode E."/>
            <person name="Bode H.B."/>
            <person name="Bolten C.J."/>
            <person name="Choudhuri J.V."/>
            <person name="Doss S."/>
            <person name="Elnakady Y.A."/>
            <person name="Frank B."/>
            <person name="Gaigalat L."/>
            <person name="Goesmann A."/>
            <person name="Groeger C."/>
            <person name="Gross F."/>
            <person name="Jelsbak L."/>
            <person name="Jelsbak L."/>
            <person name="Kalinowski J."/>
            <person name="Kegler C."/>
            <person name="Knauber T."/>
            <person name="Konietzny S."/>
            <person name="Kopp M."/>
            <person name="Krause L."/>
            <person name="Krug D."/>
            <person name="Linke B."/>
            <person name="Mahmud T."/>
            <person name="Martinez-Arias R."/>
            <person name="McHardy A.C."/>
            <person name="Merai M."/>
            <person name="Meyer F."/>
            <person name="Mormann S."/>
            <person name="Munoz-Dorado J."/>
            <person name="Perez J."/>
            <person name="Pradella S."/>
            <person name="Rachid S."/>
            <person name="Raddatz G."/>
            <person name="Rosenau F."/>
            <person name="Rueckert C."/>
            <person name="Sasse F."/>
            <person name="Scharfe M."/>
            <person name="Schuster S.C."/>
            <person name="Suen G."/>
            <person name="Treuner-Lange A."/>
            <person name="Velicer G.J."/>
            <person name="Vorholter F.-J."/>
            <person name="Weissman K.J."/>
            <person name="Welch R.D."/>
            <person name="Wenzel S.C."/>
            <person name="Whitworth D.E."/>
            <person name="Wilhelm S."/>
            <person name="Wittmann C."/>
            <person name="Bloecker H."/>
            <person name="Puehler A."/>
            <person name="Mueller R."/>
        </authorList>
    </citation>
    <scope>NUCLEOTIDE SEQUENCE [LARGE SCALE GENOMIC DNA]</scope>
    <source>
        <strain evidence="4">So ce56</strain>
    </source>
</reference>
<dbReference type="HOGENOM" id="CLU_1703091_0_0_7"/>
<dbReference type="Gene3D" id="1.10.630.10">
    <property type="entry name" value="Cytochrome P450"/>
    <property type="match status" value="1"/>
</dbReference>
<evidence type="ECO:0000313" key="4">
    <source>
        <dbReference type="Proteomes" id="UP000002139"/>
    </source>
</evidence>
<dbReference type="AlphaFoldDB" id="A9GPS4"/>
<organism evidence="3 4">
    <name type="scientific">Sorangium cellulosum (strain So ce56)</name>
    <name type="common">Polyangium cellulosum (strain So ce56)</name>
    <dbReference type="NCBI Taxonomy" id="448385"/>
    <lineage>
        <taxon>Bacteria</taxon>
        <taxon>Pseudomonadati</taxon>
        <taxon>Myxococcota</taxon>
        <taxon>Polyangia</taxon>
        <taxon>Polyangiales</taxon>
        <taxon>Polyangiaceae</taxon>
        <taxon>Sorangium</taxon>
    </lineage>
</organism>
<dbReference type="GO" id="GO:0005506">
    <property type="term" value="F:iron ion binding"/>
    <property type="evidence" value="ECO:0007669"/>
    <property type="project" value="InterPro"/>
</dbReference>
<dbReference type="SUPFAM" id="SSF48264">
    <property type="entry name" value="Cytochrome P450"/>
    <property type="match status" value="1"/>
</dbReference>
<dbReference type="Proteomes" id="UP000002139">
    <property type="component" value="Chromosome"/>
</dbReference>
<sequence length="154" mass="16483">MGQAPATCTAASPVAAPSSRGVAGRARSTGAYRSCPSPAATDWTGHGHDRRRGGSGVRRNCHLEPDRFDITRQQSRHLTFGSGAHYCPGASLIRMEVEESVRALLSLPRWELAEETLSYAGSNLQDRGPSSLRVRFPAACSGRARPIGRRAAGR</sequence>
<dbReference type="PRINTS" id="PR00359">
    <property type="entry name" value="BP450"/>
</dbReference>
<dbReference type="STRING" id="448385.sce6630"/>
<dbReference type="InterPro" id="IPR002397">
    <property type="entry name" value="Cyt_P450_B"/>
</dbReference>
<feature type="region of interest" description="Disordered" evidence="2">
    <location>
        <begin position="1"/>
        <end position="61"/>
    </location>
</feature>
<protein>
    <submittedName>
        <fullName evidence="3">Cytochrome P450</fullName>
    </submittedName>
</protein>